<organism evidence="1 2">
    <name type="scientific">Carex littledalei</name>
    <dbReference type="NCBI Taxonomy" id="544730"/>
    <lineage>
        <taxon>Eukaryota</taxon>
        <taxon>Viridiplantae</taxon>
        <taxon>Streptophyta</taxon>
        <taxon>Embryophyta</taxon>
        <taxon>Tracheophyta</taxon>
        <taxon>Spermatophyta</taxon>
        <taxon>Magnoliopsida</taxon>
        <taxon>Liliopsida</taxon>
        <taxon>Poales</taxon>
        <taxon>Cyperaceae</taxon>
        <taxon>Cyperoideae</taxon>
        <taxon>Cariceae</taxon>
        <taxon>Carex</taxon>
        <taxon>Carex subgen. Euthyceras</taxon>
    </lineage>
</organism>
<reference evidence="1" key="1">
    <citation type="submission" date="2020-01" db="EMBL/GenBank/DDBJ databases">
        <title>Genome sequence of Kobresia littledalei, the first chromosome-level genome in the family Cyperaceae.</title>
        <authorList>
            <person name="Qu G."/>
        </authorList>
    </citation>
    <scope>NUCLEOTIDE SEQUENCE</scope>
    <source>
        <strain evidence="1">C.B.Clarke</strain>
        <tissue evidence="1">Leaf</tissue>
    </source>
</reference>
<dbReference type="Proteomes" id="UP000623129">
    <property type="component" value="Unassembled WGS sequence"/>
</dbReference>
<comment type="caution">
    <text evidence="1">The sequence shown here is derived from an EMBL/GenBank/DDBJ whole genome shotgun (WGS) entry which is preliminary data.</text>
</comment>
<evidence type="ECO:0000313" key="2">
    <source>
        <dbReference type="Proteomes" id="UP000623129"/>
    </source>
</evidence>
<proteinExistence type="predicted"/>
<evidence type="ECO:0000313" key="1">
    <source>
        <dbReference type="EMBL" id="KAF3320727.1"/>
    </source>
</evidence>
<dbReference type="OrthoDB" id="688136at2759"/>
<name>A0A833V2A4_9POAL</name>
<sequence length="181" mass="20851">MGRSDSDRNNCRKHPKHKNSTGVCPYCLKERLVHLSSPPFSFFNLACSTSASSTLFYSSESDLSSLDESPMHEKIQNAKIMLLKDDKQLRDALPIKRGGVGEPLLKSRSLIHVVERKNELLRVERGNNEEDKEEKKEKKASFWLKFLGGGLRREEKGEKSWSLRHSRTLKENTSAKWVRFF</sequence>
<accession>A0A833V2A4</accession>
<gene>
    <name evidence="1" type="ORF">FCM35_KLT14861</name>
</gene>
<protein>
    <submittedName>
        <fullName evidence="1">Uncharacterized protein</fullName>
    </submittedName>
</protein>
<keyword evidence="2" id="KW-1185">Reference proteome</keyword>
<dbReference type="PANTHER" id="PTHR34046">
    <property type="entry name" value="OS06G0218800 PROTEIN"/>
    <property type="match status" value="1"/>
</dbReference>
<dbReference type="AlphaFoldDB" id="A0A833V2A4"/>
<dbReference type="EMBL" id="SWLB01000028">
    <property type="protein sequence ID" value="KAF3320727.1"/>
    <property type="molecule type" value="Genomic_DNA"/>
</dbReference>
<dbReference type="PANTHER" id="PTHR34046:SF19">
    <property type="entry name" value="RAPIDLY ELICITED PROTEIN, PUTATIVE-RELATED"/>
    <property type="match status" value="1"/>
</dbReference>